<name>A0A0F9S8H6_9ZZZZ</name>
<dbReference type="AlphaFoldDB" id="A0A0F9S8H6"/>
<evidence type="ECO:0000313" key="1">
    <source>
        <dbReference type="EMBL" id="KKN25683.1"/>
    </source>
</evidence>
<dbReference type="EMBL" id="LAZR01002782">
    <property type="protein sequence ID" value="KKN25683.1"/>
    <property type="molecule type" value="Genomic_DNA"/>
</dbReference>
<reference evidence="1" key="1">
    <citation type="journal article" date="2015" name="Nature">
        <title>Complex archaea that bridge the gap between prokaryotes and eukaryotes.</title>
        <authorList>
            <person name="Spang A."/>
            <person name="Saw J.H."/>
            <person name="Jorgensen S.L."/>
            <person name="Zaremba-Niedzwiedzka K."/>
            <person name="Martijn J."/>
            <person name="Lind A.E."/>
            <person name="van Eijk R."/>
            <person name="Schleper C."/>
            <person name="Guy L."/>
            <person name="Ettema T.J."/>
        </authorList>
    </citation>
    <scope>NUCLEOTIDE SEQUENCE</scope>
</reference>
<dbReference type="Pfam" id="PF15956">
    <property type="entry name" value="DUF4760"/>
    <property type="match status" value="1"/>
</dbReference>
<sequence>MAKPTKDDASLLLQLLTLLKKDNDALRWINEKFEEKNYDDFKAKYPKGSEGYRNFMTVASNGELIGTLVNKDLLSEDLVYDLWGPLLWEKVEPIAHGMRKDINRPRLFENYEVCAKKYPMWAEKNPPKV</sequence>
<comment type="caution">
    <text evidence="1">The sequence shown here is derived from an EMBL/GenBank/DDBJ whole genome shotgun (WGS) entry which is preliminary data.</text>
</comment>
<proteinExistence type="predicted"/>
<dbReference type="InterPro" id="IPR031876">
    <property type="entry name" value="DUF4760"/>
</dbReference>
<accession>A0A0F9S8H6</accession>
<gene>
    <name evidence="1" type="ORF">LCGC14_0882250</name>
</gene>
<protein>
    <submittedName>
        <fullName evidence="1">Uncharacterized protein</fullName>
    </submittedName>
</protein>
<organism evidence="1">
    <name type="scientific">marine sediment metagenome</name>
    <dbReference type="NCBI Taxonomy" id="412755"/>
    <lineage>
        <taxon>unclassified sequences</taxon>
        <taxon>metagenomes</taxon>
        <taxon>ecological metagenomes</taxon>
    </lineage>
</organism>